<accession>A0ABU4XLM2</accession>
<evidence type="ECO:0000313" key="2">
    <source>
        <dbReference type="Proteomes" id="UP001271780"/>
    </source>
</evidence>
<dbReference type="EMBL" id="JAVIIZ010000021">
    <property type="protein sequence ID" value="MDX8475650.1"/>
    <property type="molecule type" value="Genomic_DNA"/>
</dbReference>
<comment type="caution">
    <text evidence="1">The sequence shown here is derived from an EMBL/GenBank/DDBJ whole genome shotgun (WGS) entry which is preliminary data.</text>
</comment>
<dbReference type="Proteomes" id="UP001271780">
    <property type="component" value="Unassembled WGS sequence"/>
</dbReference>
<evidence type="ECO:0000313" key="1">
    <source>
        <dbReference type="EMBL" id="MDX8475650.1"/>
    </source>
</evidence>
<proteinExistence type="predicted"/>
<gene>
    <name evidence="1" type="ORF">RFM27_26550</name>
</gene>
<evidence type="ECO:0008006" key="3">
    <source>
        <dbReference type="Google" id="ProtNLM"/>
    </source>
</evidence>
<name>A0ABU4XLM2_9HYPH</name>
<dbReference type="RefSeq" id="WP_320318390.1">
    <property type="nucleotide sequence ID" value="NZ_JAVIIX010000020.1"/>
</dbReference>
<organism evidence="1 2">
    <name type="scientific">Mesorhizobium dulcispinae</name>
    <dbReference type="NCBI Taxonomy" id="3072316"/>
    <lineage>
        <taxon>Bacteria</taxon>
        <taxon>Pseudomonadati</taxon>
        <taxon>Pseudomonadota</taxon>
        <taxon>Alphaproteobacteria</taxon>
        <taxon>Hyphomicrobiales</taxon>
        <taxon>Phyllobacteriaceae</taxon>
        <taxon>Mesorhizobium</taxon>
    </lineage>
</organism>
<protein>
    <recommendedName>
        <fullName evidence="3">Apea-like HEPN domain-containing protein</fullName>
    </recommendedName>
</protein>
<sequence>MNVGGWLSKNAFGWSNLSVAEKTAIRDFPVLWALFELSATGKAANVNSIIAAVNGLAPVVNPNSVVFTEALSYYEDRFYQGGYQTKHFHDLRLTNQAWQQYVRPVFEGAFVDNRRRLIALLLIIHRLRNNYLHGEKAVYGFAGQLDNFRHANRSLMTAIPLWP</sequence>
<reference evidence="1 2" key="1">
    <citation type="submission" date="2023-08" db="EMBL/GenBank/DDBJ databases">
        <title>Implementing the SeqCode for naming new Mesorhizobium species isolated from Vachellia karroo root nodules.</title>
        <authorList>
            <person name="Van Lill M."/>
        </authorList>
    </citation>
    <scope>NUCLEOTIDE SEQUENCE [LARGE SCALE GENOMIC DNA]</scope>
    <source>
        <strain evidence="1 2">VK23A</strain>
    </source>
</reference>
<keyword evidence="2" id="KW-1185">Reference proteome</keyword>